<dbReference type="RefSeq" id="WP_283231147.1">
    <property type="nucleotide sequence ID" value="NZ_JASGBQ010000017.1"/>
</dbReference>
<name>A0AAP4B9V6_9FIRM</name>
<comment type="caution">
    <text evidence="2">The sequence shown here is derived from an EMBL/GenBank/DDBJ whole genome shotgun (WGS) entry which is preliminary data.</text>
</comment>
<accession>A0AAP4B9V6</accession>
<proteinExistence type="predicted"/>
<dbReference type="Pfam" id="PF12697">
    <property type="entry name" value="Abhydrolase_6"/>
    <property type="match status" value="1"/>
</dbReference>
<evidence type="ECO:0000313" key="2">
    <source>
        <dbReference type="EMBL" id="MDI9242701.1"/>
    </source>
</evidence>
<dbReference type="Gene3D" id="3.40.50.1820">
    <property type="entry name" value="alpha/beta hydrolase"/>
    <property type="match status" value="1"/>
</dbReference>
<dbReference type="PANTHER" id="PTHR46438:SF2">
    <property type="entry name" value="ALPHA_BETA-HYDROLASES SUPERFAMILY PROTEIN"/>
    <property type="match status" value="1"/>
</dbReference>
<evidence type="ECO:0000259" key="1">
    <source>
        <dbReference type="Pfam" id="PF12697"/>
    </source>
</evidence>
<reference evidence="2 3" key="1">
    <citation type="submission" date="2023-05" db="EMBL/GenBank/DDBJ databases">
        <title>[ruminococcus] sp. nov., isolated from a pig farm feces dump.</title>
        <authorList>
            <person name="Chang Y.-H."/>
        </authorList>
    </citation>
    <scope>NUCLEOTIDE SEQUENCE [LARGE SCALE GENOMIC DNA]</scope>
    <source>
        <strain evidence="2 3">YH-rum2234</strain>
    </source>
</reference>
<protein>
    <submittedName>
        <fullName evidence="2">Alpha/beta fold hydrolase</fullName>
    </submittedName>
</protein>
<dbReference type="InterPro" id="IPR029058">
    <property type="entry name" value="AB_hydrolase_fold"/>
</dbReference>
<gene>
    <name evidence="2" type="ORF">QJ036_09485</name>
</gene>
<dbReference type="Proteomes" id="UP001300383">
    <property type="component" value="Unassembled WGS sequence"/>
</dbReference>
<keyword evidence="3" id="KW-1185">Reference proteome</keyword>
<dbReference type="InterPro" id="IPR000073">
    <property type="entry name" value="AB_hydrolase_1"/>
</dbReference>
<keyword evidence="2" id="KW-0378">Hydrolase</keyword>
<dbReference type="GO" id="GO:0016787">
    <property type="term" value="F:hydrolase activity"/>
    <property type="evidence" value="ECO:0007669"/>
    <property type="project" value="UniProtKB-KW"/>
</dbReference>
<dbReference type="AlphaFoldDB" id="A0AAP4B9V6"/>
<dbReference type="EMBL" id="JASGBQ010000017">
    <property type="protein sequence ID" value="MDI9242701.1"/>
    <property type="molecule type" value="Genomic_DNA"/>
</dbReference>
<dbReference type="PANTHER" id="PTHR46438">
    <property type="entry name" value="ALPHA/BETA-HYDROLASES SUPERFAMILY PROTEIN"/>
    <property type="match status" value="1"/>
</dbReference>
<sequence>MSKKSHFAKGILLSAATAGVIAAINKSLFMKAISGKLLDQEKFCVYNWRFGDVYYTKSGEGKPLLLIHDLQTASSGYEWSRVIKELSKSHTVYTIDLLGCGRSQKPNITYTNFLYVQLLTDFIKSVIGHRTDVAVSGSSCPLVITTCNNNAELFDRILMINPDSMLQCGQTPNQYVKAYKFLIDLPVIGTLIYNIANSKKSITEKFLTVNFANPCEIDPKVISVYHESSHLGDSVARALYSSIKGNYTRLSISHALRKIDNSLFIIGGEYEKNISEIISEYSALNPAIESEILKECAHLPQLERPEETAKLMEDFLAV</sequence>
<feature type="domain" description="AB hydrolase-1" evidence="1">
    <location>
        <begin position="64"/>
        <end position="310"/>
    </location>
</feature>
<evidence type="ECO:0000313" key="3">
    <source>
        <dbReference type="Proteomes" id="UP001300383"/>
    </source>
</evidence>
<dbReference type="SUPFAM" id="SSF53474">
    <property type="entry name" value="alpha/beta-Hydrolases"/>
    <property type="match status" value="1"/>
</dbReference>
<organism evidence="2 3">
    <name type="scientific">Fusibacillus kribbianus</name>
    <dbReference type="NCBI Taxonomy" id="3044208"/>
    <lineage>
        <taxon>Bacteria</taxon>
        <taxon>Bacillati</taxon>
        <taxon>Bacillota</taxon>
        <taxon>Clostridia</taxon>
        <taxon>Lachnospirales</taxon>
        <taxon>Lachnospiraceae</taxon>
        <taxon>Fusibacillus</taxon>
    </lineage>
</organism>